<feature type="compositionally biased region" description="Polar residues" evidence="1">
    <location>
        <begin position="41"/>
        <end position="61"/>
    </location>
</feature>
<proteinExistence type="predicted"/>
<comment type="caution">
    <text evidence="2">The sequence shown here is derived from an EMBL/GenBank/DDBJ whole genome shotgun (WGS) entry which is preliminary data.</text>
</comment>
<accession>A0A9W9ZWQ5</accession>
<dbReference type="InterPro" id="IPR028265">
    <property type="entry name" value="TTDN1/SICKLE"/>
</dbReference>
<evidence type="ECO:0000256" key="1">
    <source>
        <dbReference type="SAM" id="MobiDB-lite"/>
    </source>
</evidence>
<keyword evidence="3" id="KW-1185">Reference proteome</keyword>
<dbReference type="Pfam" id="PF15502">
    <property type="entry name" value="MPLKIP"/>
    <property type="match status" value="1"/>
</dbReference>
<organism evidence="2 3">
    <name type="scientific">Desmophyllum pertusum</name>
    <dbReference type="NCBI Taxonomy" id="174260"/>
    <lineage>
        <taxon>Eukaryota</taxon>
        <taxon>Metazoa</taxon>
        <taxon>Cnidaria</taxon>
        <taxon>Anthozoa</taxon>
        <taxon>Hexacorallia</taxon>
        <taxon>Scleractinia</taxon>
        <taxon>Caryophylliina</taxon>
        <taxon>Caryophylliidae</taxon>
        <taxon>Desmophyllum</taxon>
    </lineage>
</organism>
<sequence>MYGGPRRPNFSPFQGRSRALPPNFRPRFENPGFPPPPHNVYPSQRQSFPYPHSSQRPQFMNSPGPHGMRPGFQPRAWQATGPRLGFRPTGPYRGNRGRGNRREDSSGIEAYYKHSMVENPWKELEEKYKERSKQDE</sequence>
<protein>
    <recommendedName>
        <fullName evidence="4">M-phase-specific PLK1-interacting protein</fullName>
    </recommendedName>
</protein>
<name>A0A9W9ZWQ5_9CNID</name>
<dbReference type="EMBL" id="MU825436">
    <property type="protein sequence ID" value="KAJ7389283.1"/>
    <property type="molecule type" value="Genomic_DNA"/>
</dbReference>
<evidence type="ECO:0008006" key="4">
    <source>
        <dbReference type="Google" id="ProtNLM"/>
    </source>
</evidence>
<evidence type="ECO:0000313" key="2">
    <source>
        <dbReference type="EMBL" id="KAJ7389283.1"/>
    </source>
</evidence>
<gene>
    <name evidence="2" type="ORF">OS493_032440</name>
</gene>
<dbReference type="OrthoDB" id="5954234at2759"/>
<feature type="region of interest" description="Disordered" evidence="1">
    <location>
        <begin position="1"/>
        <end position="108"/>
    </location>
</feature>
<dbReference type="AlphaFoldDB" id="A0A9W9ZWQ5"/>
<dbReference type="Proteomes" id="UP001163046">
    <property type="component" value="Unassembled WGS sequence"/>
</dbReference>
<evidence type="ECO:0000313" key="3">
    <source>
        <dbReference type="Proteomes" id="UP001163046"/>
    </source>
</evidence>
<reference evidence="2" key="1">
    <citation type="submission" date="2023-01" db="EMBL/GenBank/DDBJ databases">
        <title>Genome assembly of the deep-sea coral Lophelia pertusa.</title>
        <authorList>
            <person name="Herrera S."/>
            <person name="Cordes E."/>
        </authorList>
    </citation>
    <scope>NUCLEOTIDE SEQUENCE</scope>
    <source>
        <strain evidence="2">USNM1676648</strain>
        <tissue evidence="2">Polyp</tissue>
    </source>
</reference>